<sequence>MKFIADGNLTWGASVSLVIIGLAIMFASLKFAPSSPWSVIPLLLGFGVAAVGGMCSRARMLHIKPFDNSYKKARKSYEIKGDEQDNP</sequence>
<gene>
    <name evidence="2" type="ORF">LMG28688_05522</name>
</gene>
<dbReference type="RefSeq" id="WP_129563813.1">
    <property type="nucleotide sequence ID" value="NZ_CADIKL010000036.1"/>
</dbReference>
<keyword evidence="1" id="KW-1133">Transmembrane helix</keyword>
<keyword evidence="1" id="KW-0472">Membrane</keyword>
<dbReference type="EMBL" id="CADIKL010000036">
    <property type="protein sequence ID" value="CAB3802174.1"/>
    <property type="molecule type" value="Genomic_DNA"/>
</dbReference>
<keyword evidence="1" id="KW-0812">Transmembrane</keyword>
<evidence type="ECO:0000313" key="3">
    <source>
        <dbReference type="Proteomes" id="UP000494119"/>
    </source>
</evidence>
<protein>
    <submittedName>
        <fullName evidence="2">Uncharacterized protein</fullName>
    </submittedName>
</protein>
<feature type="transmembrane region" description="Helical" evidence="1">
    <location>
        <begin position="35"/>
        <end position="55"/>
    </location>
</feature>
<evidence type="ECO:0000256" key="1">
    <source>
        <dbReference type="SAM" id="Phobius"/>
    </source>
</evidence>
<accession>A0A6J5GRA6</accession>
<name>A0A6J5GRA6_9BURK</name>
<dbReference type="AlphaFoldDB" id="A0A6J5GRA6"/>
<dbReference type="Proteomes" id="UP000494119">
    <property type="component" value="Unassembled WGS sequence"/>
</dbReference>
<proteinExistence type="predicted"/>
<evidence type="ECO:0000313" key="2">
    <source>
        <dbReference type="EMBL" id="CAB3802174.1"/>
    </source>
</evidence>
<keyword evidence="3" id="KW-1185">Reference proteome</keyword>
<reference evidence="2 3" key="1">
    <citation type="submission" date="2020-04" db="EMBL/GenBank/DDBJ databases">
        <authorList>
            <person name="De Canck E."/>
        </authorList>
    </citation>
    <scope>NUCLEOTIDE SEQUENCE [LARGE SCALE GENOMIC DNA]</scope>
    <source>
        <strain evidence="2 3">LMG 28688</strain>
    </source>
</reference>
<organism evidence="2 3">
    <name type="scientific">Paraburkholderia caffeinitolerans</name>
    <dbReference type="NCBI Taxonomy" id="1723730"/>
    <lineage>
        <taxon>Bacteria</taxon>
        <taxon>Pseudomonadati</taxon>
        <taxon>Pseudomonadota</taxon>
        <taxon>Betaproteobacteria</taxon>
        <taxon>Burkholderiales</taxon>
        <taxon>Burkholderiaceae</taxon>
        <taxon>Paraburkholderia</taxon>
    </lineage>
</organism>
<feature type="transmembrane region" description="Helical" evidence="1">
    <location>
        <begin position="9"/>
        <end position="29"/>
    </location>
</feature>